<dbReference type="OrthoDB" id="4571656at2"/>
<dbReference type="EMBL" id="LWGR01000021">
    <property type="protein sequence ID" value="KZM69182.1"/>
    <property type="molecule type" value="Genomic_DNA"/>
</dbReference>
<gene>
    <name evidence="2" type="ORF">AWN90_15815</name>
</gene>
<dbReference type="RefSeq" id="WP_067581428.1">
    <property type="nucleotide sequence ID" value="NZ_JABMCZ010000002.1"/>
</dbReference>
<proteinExistence type="predicted"/>
<sequence>MTDAVDPTVLDVLRGSAFGPMLDRPVHEALHGMGLPALPQLPALPPLPDLPPLPPLDPTVLIKPAVDLAASFGSGKFPTAGGGIDPMQVLNTVASTLQQVVSLGTSALQAATSAGWAGDGATSAASKSARVQQDSVQVAAQGMQQKAILADGARVVGEGAAHMATIIAKFVNGVLAAGPFLATPPGQAFLIALATESITEATVCVAKTKVELIAKSGQMASAGQPVPVTGAPTGVDPMQMVSQAMGLVQPLIGLATTGAQVATQVVNTGAQLAGQAGHAPGGLADIAGHAPAQQGADAGLDGGGAGGGPMGVGGVPGSYGGGGAMSGGGGGGVARSFSTSEASAGLSPWQGSRAGVAGGSAAPAEESTTVQGGSAGTAPGGMMPMGGAGAGLAARGADSAGGDRSHLVTDSHGDEVVGPIEGVSLPVVGAAENQTEPPPDKALTL</sequence>
<evidence type="ECO:0000313" key="2">
    <source>
        <dbReference type="EMBL" id="KZM69182.1"/>
    </source>
</evidence>
<feature type="compositionally biased region" description="Low complexity" evidence="1">
    <location>
        <begin position="391"/>
        <end position="400"/>
    </location>
</feature>
<feature type="compositionally biased region" description="Gly residues" evidence="1">
    <location>
        <begin position="373"/>
        <end position="390"/>
    </location>
</feature>
<feature type="region of interest" description="Disordered" evidence="1">
    <location>
        <begin position="284"/>
        <end position="309"/>
    </location>
</feature>
<feature type="compositionally biased region" description="Gly residues" evidence="1">
    <location>
        <begin position="300"/>
        <end position="309"/>
    </location>
</feature>
<evidence type="ECO:0000313" key="3">
    <source>
        <dbReference type="Proteomes" id="UP000076512"/>
    </source>
</evidence>
<accession>A0A164I817</accession>
<name>A0A164I817_9NOCA</name>
<protein>
    <submittedName>
        <fullName evidence="2">Uncharacterized protein</fullName>
    </submittedName>
</protein>
<dbReference type="STRING" id="455432.AWN90_15815"/>
<dbReference type="Proteomes" id="UP000076512">
    <property type="component" value="Unassembled WGS sequence"/>
</dbReference>
<reference evidence="2 3" key="1">
    <citation type="submission" date="2016-04" db="EMBL/GenBank/DDBJ databases">
        <authorList>
            <person name="Evans L.H."/>
            <person name="Alamgir A."/>
            <person name="Owens N."/>
            <person name="Weber N.D."/>
            <person name="Virtaneva K."/>
            <person name="Barbian K."/>
            <person name="Babar A."/>
            <person name="Rosenke K."/>
        </authorList>
    </citation>
    <scope>NUCLEOTIDE SEQUENCE [LARGE SCALE GENOMIC DNA]</scope>
    <source>
        <strain evidence="2 3">IFM 0406</strain>
    </source>
</reference>
<feature type="region of interest" description="Disordered" evidence="1">
    <location>
        <begin position="326"/>
        <end position="445"/>
    </location>
</feature>
<feature type="compositionally biased region" description="Basic and acidic residues" evidence="1">
    <location>
        <begin position="401"/>
        <end position="415"/>
    </location>
</feature>
<feature type="compositionally biased region" description="Low complexity" evidence="1">
    <location>
        <begin position="351"/>
        <end position="364"/>
    </location>
</feature>
<keyword evidence="3" id="KW-1185">Reference proteome</keyword>
<evidence type="ECO:0000256" key="1">
    <source>
        <dbReference type="SAM" id="MobiDB-lite"/>
    </source>
</evidence>
<comment type="caution">
    <text evidence="2">The sequence shown here is derived from an EMBL/GenBank/DDBJ whole genome shotgun (WGS) entry which is preliminary data.</text>
</comment>
<dbReference type="AlphaFoldDB" id="A0A164I817"/>
<organism evidence="2 3">
    <name type="scientific">Nocardia terpenica</name>
    <dbReference type="NCBI Taxonomy" id="455432"/>
    <lineage>
        <taxon>Bacteria</taxon>
        <taxon>Bacillati</taxon>
        <taxon>Actinomycetota</taxon>
        <taxon>Actinomycetes</taxon>
        <taxon>Mycobacteriales</taxon>
        <taxon>Nocardiaceae</taxon>
        <taxon>Nocardia</taxon>
    </lineage>
</organism>